<dbReference type="Proteomes" id="UP000308600">
    <property type="component" value="Unassembled WGS sequence"/>
</dbReference>
<proteinExistence type="predicted"/>
<protein>
    <submittedName>
        <fullName evidence="1">Uncharacterized protein</fullName>
    </submittedName>
</protein>
<reference evidence="1 2" key="1">
    <citation type="journal article" date="2019" name="Nat. Ecol. Evol.">
        <title>Megaphylogeny resolves global patterns of mushroom evolution.</title>
        <authorList>
            <person name="Varga T."/>
            <person name="Krizsan K."/>
            <person name="Foldi C."/>
            <person name="Dima B."/>
            <person name="Sanchez-Garcia M."/>
            <person name="Sanchez-Ramirez S."/>
            <person name="Szollosi G.J."/>
            <person name="Szarkandi J.G."/>
            <person name="Papp V."/>
            <person name="Albert L."/>
            <person name="Andreopoulos W."/>
            <person name="Angelini C."/>
            <person name="Antonin V."/>
            <person name="Barry K.W."/>
            <person name="Bougher N.L."/>
            <person name="Buchanan P."/>
            <person name="Buyck B."/>
            <person name="Bense V."/>
            <person name="Catcheside P."/>
            <person name="Chovatia M."/>
            <person name="Cooper J."/>
            <person name="Damon W."/>
            <person name="Desjardin D."/>
            <person name="Finy P."/>
            <person name="Geml J."/>
            <person name="Haridas S."/>
            <person name="Hughes K."/>
            <person name="Justo A."/>
            <person name="Karasinski D."/>
            <person name="Kautmanova I."/>
            <person name="Kiss B."/>
            <person name="Kocsube S."/>
            <person name="Kotiranta H."/>
            <person name="LaButti K.M."/>
            <person name="Lechner B.E."/>
            <person name="Liimatainen K."/>
            <person name="Lipzen A."/>
            <person name="Lukacs Z."/>
            <person name="Mihaltcheva S."/>
            <person name="Morgado L.N."/>
            <person name="Niskanen T."/>
            <person name="Noordeloos M.E."/>
            <person name="Ohm R.A."/>
            <person name="Ortiz-Santana B."/>
            <person name="Ovrebo C."/>
            <person name="Racz N."/>
            <person name="Riley R."/>
            <person name="Savchenko A."/>
            <person name="Shiryaev A."/>
            <person name="Soop K."/>
            <person name="Spirin V."/>
            <person name="Szebenyi C."/>
            <person name="Tomsovsky M."/>
            <person name="Tulloss R.E."/>
            <person name="Uehling J."/>
            <person name="Grigoriev I.V."/>
            <person name="Vagvolgyi C."/>
            <person name="Papp T."/>
            <person name="Martin F.M."/>
            <person name="Miettinen O."/>
            <person name="Hibbett D.S."/>
            <person name="Nagy L.G."/>
        </authorList>
    </citation>
    <scope>NUCLEOTIDE SEQUENCE [LARGE SCALE GENOMIC DNA]</scope>
    <source>
        <strain evidence="1 2">NL-1719</strain>
    </source>
</reference>
<name>A0ACD3A9E3_9AGAR</name>
<accession>A0ACD3A9E3</accession>
<sequence>MNVDHSDILGQNTRPVVRVESRDEPVDLSLPIKIVLYISLFLVGYAILLRTWEGLRKWRERTYKLAMRRRHGIPDSDHRPFHIAFAAVARMRQENEAAKRHRSRSEQPSHIPEPRRIAPEQTLKHRGGPQRMEVAWGSGAPNGIPGRFQSSDLLQGSSTPLDHNANLSSVDPYNPILHSTRPVPPPNPAPVRIHPTNRLPRNYVITPTIPEVEMRPVQGAAVETIKGSYAGLARGSKRGMGDDDDNDDDDSKRAREKRARKVSLEKHPIALENMDIDVDEDDEYPEQSVNARGRKRDRAEAASTFGGDDEDSASDLDEDPNTRRRRRKRQTISKRKSEAAFASRGKKRDRAVEESESEGSETDVVPRVSRKKRGRKNSSPIDVDADDNSVSLDDSQSSVGGRRRRIGEEWESNGVRYKVGPNGQRLRQALVKKARQKFAMPQDSQHPDREANLEICIETWMTEDEYAEAKNQYLLAWQDSPHRLAEHSVGGSQLEPTSPSASSGKDLLWRSVISRASSMESATTPLHERPVYSIGKSQNHRDLIHQSVAGNVGLRINPFQKSQPFSNGKRVVSTRVGQVSLAPPSPVSTGLTDSTNASPRHRTFSKWEKQDLEAKAMMTMREITQKKEDEKRAKERAEKEKVEKEKAEKEKAAAASLAATKPATVLTFGPTAPTTATAAPSVAATPSFSLPALPSTTASRPTLSLGVPPTTTPASFPSSTVSAAKPADGPKFAFPSAPSATAAISTPTTATPFSLAPSTSGQPAANPFGEKKPDAAQASGGNLLSRLASQTAPAQAENKPSTTFSFGNSQPAGTAMAPPSTGTSAGNKFGFGTTANPAMAAPTAAAAPTFRTPPLAQTTAASSTAGPKFNFGLGPMTTNTATPSPSAAPAAQPTEAERYSFAGFGQPAEVKEKPATSSGFSLNFGQTKPAENAAHTTTLATPSITITPASTTPQPAEQPKTTFSFNTNSSQPSASTASSFSGFGPTKPAPSSQFAFGSGGPSTSDASKPATPAFGSNNKIEPIKPSLSFGAPTPTTTSGFTGFGTTPTAEAPKNTFGFGQMSAPTNQAAEVPKPSFSFTPSTPSSNGSFTFGAGVNAPKPGANGNTTAASSSFSFGTGMNPGNAFGSVATPTEAPKTPFAFGAPSTSNDAAKTTFGAPASSSNGAAPGSSGGFSFKFGENAKPAGSTTPFGAPVTPGTPSGPTPGAFGFNTPTSTTAPSTLFGGGANGSTTPAGTPTPFMFGAQPGQQQQ</sequence>
<evidence type="ECO:0000313" key="2">
    <source>
        <dbReference type="Proteomes" id="UP000308600"/>
    </source>
</evidence>
<keyword evidence="2" id="KW-1185">Reference proteome</keyword>
<evidence type="ECO:0000313" key="1">
    <source>
        <dbReference type="EMBL" id="TFK62024.1"/>
    </source>
</evidence>
<dbReference type="EMBL" id="ML208611">
    <property type="protein sequence ID" value="TFK62024.1"/>
    <property type="molecule type" value="Genomic_DNA"/>
</dbReference>
<gene>
    <name evidence="1" type="ORF">BDN72DRAFT_849134</name>
</gene>
<organism evidence="1 2">
    <name type="scientific">Pluteus cervinus</name>
    <dbReference type="NCBI Taxonomy" id="181527"/>
    <lineage>
        <taxon>Eukaryota</taxon>
        <taxon>Fungi</taxon>
        <taxon>Dikarya</taxon>
        <taxon>Basidiomycota</taxon>
        <taxon>Agaricomycotina</taxon>
        <taxon>Agaricomycetes</taxon>
        <taxon>Agaricomycetidae</taxon>
        <taxon>Agaricales</taxon>
        <taxon>Pluteineae</taxon>
        <taxon>Pluteaceae</taxon>
        <taxon>Pluteus</taxon>
    </lineage>
</organism>